<name>A0A6H5FTU0_9HEMI</name>
<protein>
    <recommendedName>
        <fullName evidence="4">Peptidase S1 domain-containing protein</fullName>
    </recommendedName>
</protein>
<evidence type="ECO:0000256" key="1">
    <source>
        <dbReference type="SAM" id="MobiDB-lite"/>
    </source>
</evidence>
<gene>
    <name evidence="2" type="ORF">NTEN_LOCUS401</name>
</gene>
<reference evidence="2 3" key="1">
    <citation type="submission" date="2020-02" db="EMBL/GenBank/DDBJ databases">
        <authorList>
            <person name="Ferguson B K."/>
        </authorList>
    </citation>
    <scope>NUCLEOTIDE SEQUENCE [LARGE SCALE GENOMIC DNA]</scope>
</reference>
<evidence type="ECO:0000313" key="3">
    <source>
        <dbReference type="Proteomes" id="UP000479000"/>
    </source>
</evidence>
<dbReference type="InterPro" id="IPR009003">
    <property type="entry name" value="Peptidase_S1_PA"/>
</dbReference>
<sequence length="467" mass="53287">MKLLLRIREVVQKYIVPTPSIFGFHPAFILEVLSATKVLVKRGCTSWPDKHFLFSEFFYEIENHGRNLYFCKLIKNKERKSRLGFNVTGWHVAAQGEVGYYAVLYGRNLDTRELQTCGGAMLTPSRVLTICSCVISWIFNKDLKNKPFGRPPWAKLDKYDIWNPDIYVMVSYHCPIIVIIRWRFSATKNMSSSMSQASHFCSFPAELGRPPFAPNLAREPSQFHDYDFLMPFAYSLAKLSTPASRRASSCAERPSFRFRLLDRVRTGLRDKIALLSGRVLQPTRIQPSGRGSFGKSNRGCGASDTSLYHQLGRSEERHAHLLLPFPSHAAHDGVRGRPAMHDSAVVRRKAKGTTELVLLVLPIWDRRRIGDYRVGDILQTSVSISEGTIQFTRPRSTGEIRERGAASTRRCAADYFFRRRSAMHPHERARFLAKPGVLVQRTLNPRRPRWTQRPQHAGSSPLEAARQ</sequence>
<evidence type="ECO:0000313" key="2">
    <source>
        <dbReference type="EMBL" id="CAA9993426.1"/>
    </source>
</evidence>
<dbReference type="SUPFAM" id="SSF50494">
    <property type="entry name" value="Trypsin-like serine proteases"/>
    <property type="match status" value="1"/>
</dbReference>
<keyword evidence="3" id="KW-1185">Reference proteome</keyword>
<accession>A0A6H5FTU0</accession>
<organism evidence="2 3">
    <name type="scientific">Nesidiocoris tenuis</name>
    <dbReference type="NCBI Taxonomy" id="355587"/>
    <lineage>
        <taxon>Eukaryota</taxon>
        <taxon>Metazoa</taxon>
        <taxon>Ecdysozoa</taxon>
        <taxon>Arthropoda</taxon>
        <taxon>Hexapoda</taxon>
        <taxon>Insecta</taxon>
        <taxon>Pterygota</taxon>
        <taxon>Neoptera</taxon>
        <taxon>Paraneoptera</taxon>
        <taxon>Hemiptera</taxon>
        <taxon>Heteroptera</taxon>
        <taxon>Panheteroptera</taxon>
        <taxon>Cimicomorpha</taxon>
        <taxon>Miridae</taxon>
        <taxon>Dicyphina</taxon>
        <taxon>Nesidiocoris</taxon>
    </lineage>
</organism>
<feature type="region of interest" description="Disordered" evidence="1">
    <location>
        <begin position="442"/>
        <end position="467"/>
    </location>
</feature>
<proteinExistence type="predicted"/>
<dbReference type="Proteomes" id="UP000479000">
    <property type="component" value="Unassembled WGS sequence"/>
</dbReference>
<evidence type="ECO:0008006" key="4">
    <source>
        <dbReference type="Google" id="ProtNLM"/>
    </source>
</evidence>
<dbReference type="AlphaFoldDB" id="A0A6H5FTU0"/>
<dbReference type="EMBL" id="CADCXU010000406">
    <property type="protein sequence ID" value="CAA9993426.1"/>
    <property type="molecule type" value="Genomic_DNA"/>
</dbReference>